<dbReference type="Gene3D" id="3.40.50.300">
    <property type="entry name" value="P-loop containing nucleotide triphosphate hydrolases"/>
    <property type="match status" value="1"/>
</dbReference>
<keyword evidence="3" id="KW-1185">Reference proteome</keyword>
<reference evidence="2 3" key="1">
    <citation type="journal article" date="2021" name="BMC Genomics">
        <title>Telomere-to-telomere genome assembly of asparaginase-producing Trichoderma simmonsii.</title>
        <authorList>
            <person name="Chung D."/>
            <person name="Kwon Y.M."/>
            <person name="Yang Y."/>
        </authorList>
    </citation>
    <scope>NUCLEOTIDE SEQUENCE [LARGE SCALE GENOMIC DNA]</scope>
    <source>
        <strain evidence="2 3">GH-Sj1</strain>
    </source>
</reference>
<dbReference type="Proteomes" id="UP000826661">
    <property type="component" value="Chromosome I"/>
</dbReference>
<sequence>MMPLFWTFPRFSPRHFSRTQFVSKMGAVGVPQHFKPKNIYIVGAQCTGKTSLVNALESSFVDLFSTPPPIVVREVARSVLKIHGFTANDITSDPGRCLQLQALILEAQFNSERDALTRNTWIISDRSGIDPIIYASRHIGSEAVDLMTSSNCWQELRDRMSQSLVFVCETVEDWLVSDGVRLMPRDVEDWMEYDNEFCRMLESAEIPYQMIPRSVKSLEDRSSFVWSRWKEAALA</sequence>
<evidence type="ECO:0000259" key="1">
    <source>
        <dbReference type="Pfam" id="PF13521"/>
    </source>
</evidence>
<dbReference type="EMBL" id="CP075864">
    <property type="protein sequence ID" value="QYS93674.1"/>
    <property type="molecule type" value="Genomic_DNA"/>
</dbReference>
<feature type="domain" description="NadR/Ttd14 AAA" evidence="1">
    <location>
        <begin position="39"/>
        <end position="219"/>
    </location>
</feature>
<dbReference type="AlphaFoldDB" id="A0A8G0PC08"/>
<dbReference type="Pfam" id="PF13521">
    <property type="entry name" value="AAA_28"/>
    <property type="match status" value="1"/>
</dbReference>
<evidence type="ECO:0000313" key="3">
    <source>
        <dbReference type="Proteomes" id="UP000826661"/>
    </source>
</evidence>
<dbReference type="SUPFAM" id="SSF52540">
    <property type="entry name" value="P-loop containing nucleoside triphosphate hydrolases"/>
    <property type="match status" value="1"/>
</dbReference>
<proteinExistence type="predicted"/>
<dbReference type="InterPro" id="IPR038727">
    <property type="entry name" value="NadR/Ttd14_AAA_dom"/>
</dbReference>
<dbReference type="InterPro" id="IPR027417">
    <property type="entry name" value="P-loop_NTPase"/>
</dbReference>
<name>A0A8G0PC08_9HYPO</name>
<protein>
    <submittedName>
        <fullName evidence="2">AAA_28 domain-containing protein</fullName>
    </submittedName>
</protein>
<accession>A0A8G0PC08</accession>
<organism evidence="2 3">
    <name type="scientific">Trichoderma simmonsii</name>
    <dbReference type="NCBI Taxonomy" id="1491479"/>
    <lineage>
        <taxon>Eukaryota</taxon>
        <taxon>Fungi</taxon>
        <taxon>Dikarya</taxon>
        <taxon>Ascomycota</taxon>
        <taxon>Pezizomycotina</taxon>
        <taxon>Sordariomycetes</taxon>
        <taxon>Hypocreomycetidae</taxon>
        <taxon>Hypocreales</taxon>
        <taxon>Hypocreaceae</taxon>
        <taxon>Trichoderma</taxon>
    </lineage>
</organism>
<gene>
    <name evidence="2" type="ORF">H0G86_001043</name>
</gene>
<evidence type="ECO:0000313" key="2">
    <source>
        <dbReference type="EMBL" id="QYS93674.1"/>
    </source>
</evidence>